<name>A0A086P9H7_SPHHM</name>
<comment type="caution">
    <text evidence="2">The sequence shown here is derived from an EMBL/GenBank/DDBJ whole genome shotgun (WGS) entry which is preliminary data.</text>
</comment>
<reference evidence="2" key="1">
    <citation type="submission" date="2014-08" db="EMBL/GenBank/DDBJ databases">
        <title>Draft genome sequences of Sphingobium herbicidovorans.</title>
        <authorList>
            <person name="Gan H.M."/>
            <person name="Gan H.Y."/>
            <person name="Savka M.A."/>
        </authorList>
    </citation>
    <scope>NUCLEOTIDE SEQUENCE [LARGE SCALE GENOMIC DNA]</scope>
    <source>
        <strain evidence="2">NBRC 16415</strain>
    </source>
</reference>
<keyword evidence="1" id="KW-1133">Transmembrane helix</keyword>
<proteinExistence type="predicted"/>
<accession>A0A086P9H7</accession>
<evidence type="ECO:0000313" key="3">
    <source>
        <dbReference type="Proteomes" id="UP000024284"/>
    </source>
</evidence>
<keyword evidence="1" id="KW-0472">Membrane</keyword>
<dbReference type="RefSeq" id="WP_037465979.1">
    <property type="nucleotide sequence ID" value="NZ_BCZD01000030.1"/>
</dbReference>
<dbReference type="EMBL" id="JFZA02000017">
    <property type="protein sequence ID" value="KFG90045.1"/>
    <property type="molecule type" value="Genomic_DNA"/>
</dbReference>
<feature type="transmembrane region" description="Helical" evidence="1">
    <location>
        <begin position="28"/>
        <end position="50"/>
    </location>
</feature>
<dbReference type="Proteomes" id="UP000024284">
    <property type="component" value="Unassembled WGS sequence"/>
</dbReference>
<dbReference type="PATRIC" id="fig|1219045.3.peg.2257"/>
<dbReference type="STRING" id="76947.GCA_002080435_01027"/>
<evidence type="ECO:0000313" key="2">
    <source>
        <dbReference type="EMBL" id="KFG90045.1"/>
    </source>
</evidence>
<gene>
    <name evidence="2" type="ORF">BV98_002218</name>
</gene>
<sequence length="73" mass="7880">MYNDRQDGAPHLNKVEARAGSRSKLNRNVLVVSLLLVILGFIAVVGFGFFDTDRTGADQVNTENAAVGTDGRM</sequence>
<keyword evidence="1" id="KW-0812">Transmembrane</keyword>
<protein>
    <submittedName>
        <fullName evidence="2">Uncharacterized protein</fullName>
    </submittedName>
</protein>
<dbReference type="AlphaFoldDB" id="A0A086P9H7"/>
<keyword evidence="3" id="KW-1185">Reference proteome</keyword>
<organism evidence="2 3">
    <name type="scientific">Sphingobium herbicidovorans (strain ATCC 700291 / DSM 11019 / CCUG 56400 / KCTC 2939 / LMG 18315 / NBRC 16415 / MH)</name>
    <name type="common">Sphingomonas herbicidovorans</name>
    <dbReference type="NCBI Taxonomy" id="1219045"/>
    <lineage>
        <taxon>Bacteria</taxon>
        <taxon>Pseudomonadati</taxon>
        <taxon>Pseudomonadota</taxon>
        <taxon>Alphaproteobacteria</taxon>
        <taxon>Sphingomonadales</taxon>
        <taxon>Sphingomonadaceae</taxon>
        <taxon>Sphingobium</taxon>
    </lineage>
</organism>
<evidence type="ECO:0000256" key="1">
    <source>
        <dbReference type="SAM" id="Phobius"/>
    </source>
</evidence>